<name>A0A561E863_9MICO</name>
<evidence type="ECO:0000313" key="4">
    <source>
        <dbReference type="Proteomes" id="UP000318297"/>
    </source>
</evidence>
<feature type="transmembrane region" description="Helical" evidence="1">
    <location>
        <begin position="45"/>
        <end position="65"/>
    </location>
</feature>
<keyword evidence="1" id="KW-0472">Membrane</keyword>
<dbReference type="PANTHER" id="PTHR34473">
    <property type="entry name" value="UPF0699 TRANSMEMBRANE PROTEIN YDBS"/>
    <property type="match status" value="1"/>
</dbReference>
<evidence type="ECO:0000259" key="2">
    <source>
        <dbReference type="Pfam" id="PF03703"/>
    </source>
</evidence>
<dbReference type="PANTHER" id="PTHR34473:SF3">
    <property type="entry name" value="TRANSMEMBRANE PROTEIN-RELATED"/>
    <property type="match status" value="1"/>
</dbReference>
<evidence type="ECO:0000313" key="3">
    <source>
        <dbReference type="EMBL" id="TWE11786.1"/>
    </source>
</evidence>
<dbReference type="InterPro" id="IPR005182">
    <property type="entry name" value="YdbS-like_PH"/>
</dbReference>
<feature type="transmembrane region" description="Helical" evidence="1">
    <location>
        <begin position="21"/>
        <end position="39"/>
    </location>
</feature>
<sequence length="160" mass="17396">MQLRPPARLVDPRARAYWATENLLGVVVLAAGLTAWSIWGGLGGVWRYAAFLLLIVMAVVGVVVVPWGRYRIHRWEVTDTAVYTQRGWLTIEQRIAPISRVQTVDTERGAVARLFGLASVRVTTASAKGELKIDGLSRSLAEQIATDLTVVTAADPGDAT</sequence>
<dbReference type="OrthoDB" id="3730669at2"/>
<organism evidence="3 4">
    <name type="scientific">Rudaeicoccus suwonensis</name>
    <dbReference type="NCBI Taxonomy" id="657409"/>
    <lineage>
        <taxon>Bacteria</taxon>
        <taxon>Bacillati</taxon>
        <taxon>Actinomycetota</taxon>
        <taxon>Actinomycetes</taxon>
        <taxon>Micrococcales</taxon>
        <taxon>Dermacoccaceae</taxon>
        <taxon>Rudaeicoccus</taxon>
    </lineage>
</organism>
<protein>
    <recommendedName>
        <fullName evidence="2">YdbS-like PH domain-containing protein</fullName>
    </recommendedName>
</protein>
<comment type="caution">
    <text evidence="3">The sequence shown here is derived from an EMBL/GenBank/DDBJ whole genome shotgun (WGS) entry which is preliminary data.</text>
</comment>
<dbReference type="AlphaFoldDB" id="A0A561E863"/>
<keyword evidence="4" id="KW-1185">Reference proteome</keyword>
<accession>A0A561E863</accession>
<proteinExistence type="predicted"/>
<dbReference type="RefSeq" id="WP_145225277.1">
    <property type="nucleotide sequence ID" value="NZ_VIVQ01000001.1"/>
</dbReference>
<keyword evidence="1" id="KW-1133">Transmembrane helix</keyword>
<gene>
    <name evidence="3" type="ORF">BKA23_0572</name>
</gene>
<reference evidence="3 4" key="1">
    <citation type="submission" date="2019-06" db="EMBL/GenBank/DDBJ databases">
        <title>Sequencing the genomes of 1000 actinobacteria strains.</title>
        <authorList>
            <person name="Klenk H.-P."/>
        </authorList>
    </citation>
    <scope>NUCLEOTIDE SEQUENCE [LARGE SCALE GENOMIC DNA]</scope>
    <source>
        <strain evidence="3 4">DSM 19560</strain>
    </source>
</reference>
<evidence type="ECO:0000256" key="1">
    <source>
        <dbReference type="SAM" id="Phobius"/>
    </source>
</evidence>
<feature type="domain" description="YdbS-like PH" evidence="2">
    <location>
        <begin position="70"/>
        <end position="145"/>
    </location>
</feature>
<keyword evidence="1" id="KW-0812">Transmembrane</keyword>
<dbReference type="Proteomes" id="UP000318297">
    <property type="component" value="Unassembled WGS sequence"/>
</dbReference>
<dbReference type="EMBL" id="VIVQ01000001">
    <property type="protein sequence ID" value="TWE11786.1"/>
    <property type="molecule type" value="Genomic_DNA"/>
</dbReference>
<dbReference type="Pfam" id="PF03703">
    <property type="entry name" value="bPH_2"/>
    <property type="match status" value="1"/>
</dbReference>